<reference evidence="2 3" key="1">
    <citation type="journal article" date="2024" name="J. Plant Pathol.">
        <title>Sequence and assembly of the genome of Seiridium unicorne, isolate CBS 538.82, causal agent of cypress canker disease.</title>
        <authorList>
            <person name="Scali E."/>
            <person name="Rocca G.D."/>
            <person name="Danti R."/>
            <person name="Garbelotto M."/>
            <person name="Barberini S."/>
            <person name="Baroncelli R."/>
            <person name="Emiliani G."/>
        </authorList>
    </citation>
    <scope>NUCLEOTIDE SEQUENCE [LARGE SCALE GENOMIC DNA]</scope>
    <source>
        <strain evidence="2 3">BM-138-508</strain>
    </source>
</reference>
<feature type="compositionally biased region" description="Basic and acidic residues" evidence="1">
    <location>
        <begin position="30"/>
        <end position="46"/>
    </location>
</feature>
<evidence type="ECO:0000313" key="3">
    <source>
        <dbReference type="Proteomes" id="UP001408356"/>
    </source>
</evidence>
<feature type="compositionally biased region" description="Basic and acidic residues" evidence="1">
    <location>
        <begin position="124"/>
        <end position="134"/>
    </location>
</feature>
<feature type="compositionally biased region" description="Basic and acidic residues" evidence="1">
    <location>
        <begin position="1"/>
        <end position="16"/>
    </location>
</feature>
<feature type="region of interest" description="Disordered" evidence="1">
    <location>
        <begin position="124"/>
        <end position="148"/>
    </location>
</feature>
<dbReference type="EMBL" id="JARVKF010000403">
    <property type="protein sequence ID" value="KAK9416928.1"/>
    <property type="molecule type" value="Genomic_DNA"/>
</dbReference>
<gene>
    <name evidence="2" type="ORF">SUNI508_09400</name>
</gene>
<evidence type="ECO:0000256" key="1">
    <source>
        <dbReference type="SAM" id="MobiDB-lite"/>
    </source>
</evidence>
<dbReference type="Proteomes" id="UP001408356">
    <property type="component" value="Unassembled WGS sequence"/>
</dbReference>
<proteinExistence type="predicted"/>
<accession>A0ABR2UQK7</accession>
<protein>
    <submittedName>
        <fullName evidence="2">Uncharacterized protein</fullName>
    </submittedName>
</protein>
<evidence type="ECO:0000313" key="2">
    <source>
        <dbReference type="EMBL" id="KAK9416928.1"/>
    </source>
</evidence>
<sequence length="164" mass="18769">MDRKHSPWKTFSDRNPKVNSVNPHSAYAKRPKDNEQRKMDPIPIDGRESSMEFEIVDYPNLLFGLSPTAPILTNPGYPPGLFRYDHSSPRSGDVKKTTPIVGKAEVVHIGRAKIREISITRHGRTERGHARYDRTGSPSDRSRMHKKASELEDDWVFVEKYKNG</sequence>
<keyword evidence="3" id="KW-1185">Reference proteome</keyword>
<comment type="caution">
    <text evidence="2">The sequence shown here is derived from an EMBL/GenBank/DDBJ whole genome shotgun (WGS) entry which is preliminary data.</text>
</comment>
<feature type="region of interest" description="Disordered" evidence="1">
    <location>
        <begin position="1"/>
        <end position="46"/>
    </location>
</feature>
<organism evidence="2 3">
    <name type="scientific">Seiridium unicorne</name>
    <dbReference type="NCBI Taxonomy" id="138068"/>
    <lineage>
        <taxon>Eukaryota</taxon>
        <taxon>Fungi</taxon>
        <taxon>Dikarya</taxon>
        <taxon>Ascomycota</taxon>
        <taxon>Pezizomycotina</taxon>
        <taxon>Sordariomycetes</taxon>
        <taxon>Xylariomycetidae</taxon>
        <taxon>Amphisphaeriales</taxon>
        <taxon>Sporocadaceae</taxon>
        <taxon>Seiridium</taxon>
    </lineage>
</organism>
<name>A0ABR2UQK7_9PEZI</name>